<proteinExistence type="predicted"/>
<evidence type="ECO:0000313" key="1">
    <source>
        <dbReference type="EMBL" id="KAI8648652.1"/>
    </source>
</evidence>
<keyword evidence="2" id="KW-1185">Reference proteome</keyword>
<sequence>MQISLAAILGLIAAAALAAPAPEAHAEAEANVLEARATPSLRFYNKLNFKQPLCNFEFTDTANLDGSCIRTSNCARNTANSVRLRDGVISCSFFRQSDCEGVSDNLSKDGNLRILLRDNVGSFRCNL</sequence>
<accession>A0ACC0QCP6</accession>
<organism evidence="1 2">
    <name type="scientific">Fusarium keratoplasticum</name>
    <dbReference type="NCBI Taxonomy" id="1328300"/>
    <lineage>
        <taxon>Eukaryota</taxon>
        <taxon>Fungi</taxon>
        <taxon>Dikarya</taxon>
        <taxon>Ascomycota</taxon>
        <taxon>Pezizomycotina</taxon>
        <taxon>Sordariomycetes</taxon>
        <taxon>Hypocreomycetidae</taxon>
        <taxon>Hypocreales</taxon>
        <taxon>Nectriaceae</taxon>
        <taxon>Fusarium</taxon>
        <taxon>Fusarium solani species complex</taxon>
    </lineage>
</organism>
<evidence type="ECO:0000313" key="2">
    <source>
        <dbReference type="Proteomes" id="UP001065298"/>
    </source>
</evidence>
<reference evidence="1" key="1">
    <citation type="submission" date="2022-06" db="EMBL/GenBank/DDBJ databases">
        <title>Fusarium solani species complex genomes reveal bases of compartmentalisation and animal pathogenesis.</title>
        <authorList>
            <person name="Tsai I.J."/>
        </authorList>
    </citation>
    <scope>NUCLEOTIDE SEQUENCE</scope>
    <source>
        <strain evidence="1">Fu6.1</strain>
    </source>
</reference>
<protein>
    <submittedName>
        <fullName evidence="1">Uncharacterized protein</fullName>
    </submittedName>
</protein>
<dbReference type="EMBL" id="CM046516">
    <property type="protein sequence ID" value="KAI8648652.1"/>
    <property type="molecule type" value="Genomic_DNA"/>
</dbReference>
<comment type="caution">
    <text evidence="1">The sequence shown here is derived from an EMBL/GenBank/DDBJ whole genome shotgun (WGS) entry which is preliminary data.</text>
</comment>
<gene>
    <name evidence="1" type="ORF">NCS57_01477000</name>
</gene>
<name>A0ACC0QCP6_9HYPO</name>
<dbReference type="Proteomes" id="UP001065298">
    <property type="component" value="Chromosome 14"/>
</dbReference>